<dbReference type="RefSeq" id="WP_146977473.1">
    <property type="nucleotide sequence ID" value="NZ_VOSL01000147.1"/>
</dbReference>
<accession>A0A5C6X384</accession>
<dbReference type="InterPro" id="IPR000682">
    <property type="entry name" value="PCMT"/>
</dbReference>
<dbReference type="CDD" id="cd02440">
    <property type="entry name" value="AdoMet_MTases"/>
    <property type="match status" value="1"/>
</dbReference>
<dbReference type="AlphaFoldDB" id="A0A5C6X384"/>
<dbReference type="InterPro" id="IPR029063">
    <property type="entry name" value="SAM-dependent_MTases_sf"/>
</dbReference>
<evidence type="ECO:0000256" key="10">
    <source>
        <dbReference type="ARBA" id="ARBA00031323"/>
    </source>
</evidence>
<evidence type="ECO:0000256" key="6">
    <source>
        <dbReference type="ARBA" id="ARBA00022603"/>
    </source>
</evidence>
<keyword evidence="8" id="KW-0949">S-adenosyl-L-methionine</keyword>
<proteinExistence type="inferred from homology"/>
<evidence type="ECO:0000256" key="2">
    <source>
        <dbReference type="ARBA" id="ARBA00005369"/>
    </source>
</evidence>
<dbReference type="PROSITE" id="PS51257">
    <property type="entry name" value="PROKAR_LIPOPROTEIN"/>
    <property type="match status" value="1"/>
</dbReference>
<evidence type="ECO:0000313" key="12">
    <source>
        <dbReference type="EMBL" id="TXD31600.1"/>
    </source>
</evidence>
<dbReference type="Proteomes" id="UP000321046">
    <property type="component" value="Unassembled WGS sequence"/>
</dbReference>
<dbReference type="Gene3D" id="3.40.50.150">
    <property type="entry name" value="Vaccinia Virus protein VP39"/>
    <property type="match status" value="1"/>
</dbReference>
<keyword evidence="7 12" id="KW-0808">Transferase</keyword>
<evidence type="ECO:0000313" key="13">
    <source>
        <dbReference type="Proteomes" id="UP000321046"/>
    </source>
</evidence>
<dbReference type="PANTHER" id="PTHR11579:SF0">
    <property type="entry name" value="PROTEIN-L-ISOASPARTATE(D-ASPARTATE) O-METHYLTRANSFERASE"/>
    <property type="match status" value="1"/>
</dbReference>
<dbReference type="GO" id="GO:0005737">
    <property type="term" value="C:cytoplasm"/>
    <property type="evidence" value="ECO:0007669"/>
    <property type="project" value="UniProtKB-SubCell"/>
</dbReference>
<dbReference type="EC" id="2.1.1.77" evidence="3"/>
<comment type="similarity">
    <text evidence="2">Belongs to the methyltransferase superfamily. L-isoaspartyl/D-aspartyl protein methyltransferase family.</text>
</comment>
<evidence type="ECO:0000256" key="7">
    <source>
        <dbReference type="ARBA" id="ARBA00022679"/>
    </source>
</evidence>
<evidence type="ECO:0000256" key="4">
    <source>
        <dbReference type="ARBA" id="ARBA00013346"/>
    </source>
</evidence>
<evidence type="ECO:0000256" key="11">
    <source>
        <dbReference type="ARBA" id="ARBA00031350"/>
    </source>
</evidence>
<evidence type="ECO:0000256" key="1">
    <source>
        <dbReference type="ARBA" id="ARBA00004496"/>
    </source>
</evidence>
<dbReference type="Pfam" id="PF01135">
    <property type="entry name" value="PCMT"/>
    <property type="match status" value="1"/>
</dbReference>
<dbReference type="GO" id="GO:0032259">
    <property type="term" value="P:methylation"/>
    <property type="evidence" value="ECO:0007669"/>
    <property type="project" value="UniProtKB-KW"/>
</dbReference>
<dbReference type="GO" id="GO:0004719">
    <property type="term" value="F:protein-L-isoaspartate (D-aspartate) O-methyltransferase activity"/>
    <property type="evidence" value="ECO:0007669"/>
    <property type="project" value="UniProtKB-EC"/>
</dbReference>
<dbReference type="PANTHER" id="PTHR11579">
    <property type="entry name" value="PROTEIN-L-ISOASPARTATE O-METHYLTRANSFERASE"/>
    <property type="match status" value="1"/>
</dbReference>
<evidence type="ECO:0000256" key="5">
    <source>
        <dbReference type="ARBA" id="ARBA00022490"/>
    </source>
</evidence>
<comment type="subcellular location">
    <subcellularLocation>
        <location evidence="1">Cytoplasm</location>
    </subcellularLocation>
</comment>
<keyword evidence="5" id="KW-0963">Cytoplasm</keyword>
<comment type="caution">
    <text evidence="12">The sequence shown here is derived from an EMBL/GenBank/DDBJ whole genome shotgun (WGS) entry which is preliminary data.</text>
</comment>
<organism evidence="12 13">
    <name type="scientific">Lujinxingia vulgaris</name>
    <dbReference type="NCBI Taxonomy" id="2600176"/>
    <lineage>
        <taxon>Bacteria</taxon>
        <taxon>Deltaproteobacteria</taxon>
        <taxon>Bradymonadales</taxon>
        <taxon>Lujinxingiaceae</taxon>
        <taxon>Lujinxingia</taxon>
    </lineage>
</organism>
<evidence type="ECO:0000256" key="9">
    <source>
        <dbReference type="ARBA" id="ARBA00030757"/>
    </source>
</evidence>
<dbReference type="OrthoDB" id="9810066at2"/>
<gene>
    <name evidence="12" type="ORF">FRC96_20780</name>
</gene>
<sequence length="265" mass="28067">MRGWPEVCRVVGLSLLAGVGLMGCERSPAPSLEGGQEQADVTMGTIEPEADPEAAARAGERDRMVQSQVVARGVKDRTVVEAMREVPRHEFVPAPVRPRAYQDAPLPLGGGRTVLQPYLAALVLELLEVSPDDRVLEVSPGSGYTAAVLEAMGADVTVMEGNCEMAGLMSDDLVRAGYRGVEVHCGNGLEGWPEPDVGFEGVAVHEALTEVPEALIAQLSPGGRMVVALGEGGEQALTVVMKGEDGIVTQRDVELVQFWRSGEAE</sequence>
<evidence type="ECO:0000256" key="3">
    <source>
        <dbReference type="ARBA" id="ARBA00011890"/>
    </source>
</evidence>
<name>A0A5C6X384_9DELT</name>
<dbReference type="SUPFAM" id="SSF53335">
    <property type="entry name" value="S-adenosyl-L-methionine-dependent methyltransferases"/>
    <property type="match status" value="1"/>
</dbReference>
<dbReference type="EMBL" id="VOSL01000147">
    <property type="protein sequence ID" value="TXD31600.1"/>
    <property type="molecule type" value="Genomic_DNA"/>
</dbReference>
<protein>
    <recommendedName>
        <fullName evidence="4">Protein-L-isoaspartate O-methyltransferase</fullName>
        <ecNumber evidence="3">2.1.1.77</ecNumber>
    </recommendedName>
    <alternativeName>
        <fullName evidence="11">L-isoaspartyl protein carboxyl methyltransferase</fullName>
    </alternativeName>
    <alternativeName>
        <fullName evidence="9">Protein L-isoaspartyl methyltransferase</fullName>
    </alternativeName>
    <alternativeName>
        <fullName evidence="10">Protein-beta-aspartate methyltransferase</fullName>
    </alternativeName>
</protein>
<evidence type="ECO:0000256" key="8">
    <source>
        <dbReference type="ARBA" id="ARBA00022691"/>
    </source>
</evidence>
<reference evidence="12 13" key="1">
    <citation type="submission" date="2019-08" db="EMBL/GenBank/DDBJ databases">
        <title>Bradymonadales sp. TMQ2.</title>
        <authorList>
            <person name="Liang Q."/>
        </authorList>
    </citation>
    <scope>NUCLEOTIDE SEQUENCE [LARGE SCALE GENOMIC DNA]</scope>
    <source>
        <strain evidence="12 13">TMQ2</strain>
    </source>
</reference>
<keyword evidence="6 12" id="KW-0489">Methyltransferase</keyword>